<accession>A0AAV7UYJ8</accession>
<evidence type="ECO:0000313" key="3">
    <source>
        <dbReference type="Proteomes" id="UP001066276"/>
    </source>
</evidence>
<gene>
    <name evidence="2" type="ORF">NDU88_003288</name>
</gene>
<dbReference type="EMBL" id="JANPWB010000004">
    <property type="protein sequence ID" value="KAJ1193993.1"/>
    <property type="molecule type" value="Genomic_DNA"/>
</dbReference>
<proteinExistence type="predicted"/>
<evidence type="ECO:0000256" key="1">
    <source>
        <dbReference type="SAM" id="MobiDB-lite"/>
    </source>
</evidence>
<dbReference type="AlphaFoldDB" id="A0AAV7UYJ8"/>
<reference evidence="2" key="1">
    <citation type="journal article" date="2022" name="bioRxiv">
        <title>Sequencing and chromosome-scale assembly of the giantPleurodeles waltlgenome.</title>
        <authorList>
            <person name="Brown T."/>
            <person name="Elewa A."/>
            <person name="Iarovenko S."/>
            <person name="Subramanian E."/>
            <person name="Araus A.J."/>
            <person name="Petzold A."/>
            <person name="Susuki M."/>
            <person name="Suzuki K.-i.T."/>
            <person name="Hayashi T."/>
            <person name="Toyoda A."/>
            <person name="Oliveira C."/>
            <person name="Osipova E."/>
            <person name="Leigh N.D."/>
            <person name="Simon A."/>
            <person name="Yun M.H."/>
        </authorList>
    </citation>
    <scope>NUCLEOTIDE SEQUENCE</scope>
    <source>
        <strain evidence="2">20211129_DDA</strain>
        <tissue evidence="2">Liver</tissue>
    </source>
</reference>
<protein>
    <submittedName>
        <fullName evidence="2">Uncharacterized protein</fullName>
    </submittedName>
</protein>
<feature type="region of interest" description="Disordered" evidence="1">
    <location>
        <begin position="1"/>
        <end position="33"/>
    </location>
</feature>
<feature type="compositionally biased region" description="Basic and acidic residues" evidence="1">
    <location>
        <begin position="20"/>
        <end position="30"/>
    </location>
</feature>
<sequence length="104" mass="11419">MERLSVAPRQAGTLAGLKESTGDHAEESRGIESASVWPLMRHCPVEHGCNLGAEGRKQKEEQCATPLGTAGGRHDHCLSCWARWRTGGDDRVTKYPNRVHNGEK</sequence>
<keyword evidence="3" id="KW-1185">Reference proteome</keyword>
<organism evidence="2 3">
    <name type="scientific">Pleurodeles waltl</name>
    <name type="common">Iberian ribbed newt</name>
    <dbReference type="NCBI Taxonomy" id="8319"/>
    <lineage>
        <taxon>Eukaryota</taxon>
        <taxon>Metazoa</taxon>
        <taxon>Chordata</taxon>
        <taxon>Craniata</taxon>
        <taxon>Vertebrata</taxon>
        <taxon>Euteleostomi</taxon>
        <taxon>Amphibia</taxon>
        <taxon>Batrachia</taxon>
        <taxon>Caudata</taxon>
        <taxon>Salamandroidea</taxon>
        <taxon>Salamandridae</taxon>
        <taxon>Pleurodelinae</taxon>
        <taxon>Pleurodeles</taxon>
    </lineage>
</organism>
<name>A0AAV7UYJ8_PLEWA</name>
<dbReference type="Proteomes" id="UP001066276">
    <property type="component" value="Chromosome 2_2"/>
</dbReference>
<comment type="caution">
    <text evidence="2">The sequence shown here is derived from an EMBL/GenBank/DDBJ whole genome shotgun (WGS) entry which is preliminary data.</text>
</comment>
<evidence type="ECO:0000313" key="2">
    <source>
        <dbReference type="EMBL" id="KAJ1193993.1"/>
    </source>
</evidence>